<comment type="similarity">
    <text evidence="2">Belongs to the ABC-4 integral membrane protein family. LolC/E subfamily.</text>
</comment>
<dbReference type="PANTHER" id="PTHR30489">
    <property type="entry name" value="LIPOPROTEIN-RELEASING SYSTEM TRANSMEMBRANE PROTEIN LOLE"/>
    <property type="match status" value="1"/>
</dbReference>
<proteinExistence type="inferred from homology"/>
<evidence type="ECO:0000256" key="3">
    <source>
        <dbReference type="ARBA" id="ARBA00022475"/>
    </source>
</evidence>
<keyword evidence="4 7" id="KW-0812">Transmembrane</keyword>
<evidence type="ECO:0000256" key="6">
    <source>
        <dbReference type="ARBA" id="ARBA00023136"/>
    </source>
</evidence>
<feature type="transmembrane region" description="Helical" evidence="7">
    <location>
        <begin position="281"/>
        <end position="306"/>
    </location>
</feature>
<evidence type="ECO:0000256" key="2">
    <source>
        <dbReference type="ARBA" id="ARBA00005236"/>
    </source>
</evidence>
<feature type="transmembrane region" description="Helical" evidence="7">
    <location>
        <begin position="327"/>
        <end position="360"/>
    </location>
</feature>
<gene>
    <name evidence="10" type="ORF">K8U91_06000</name>
</gene>
<dbReference type="Proteomes" id="UP000757103">
    <property type="component" value="Unassembled WGS sequence"/>
</dbReference>
<feature type="transmembrane region" description="Helical" evidence="7">
    <location>
        <begin position="26"/>
        <end position="51"/>
    </location>
</feature>
<accession>A0A921MR54</accession>
<dbReference type="RefSeq" id="WP_273306056.1">
    <property type="nucleotide sequence ID" value="NZ_CALUJX010000002.1"/>
</dbReference>
<dbReference type="AlphaFoldDB" id="A0A921MR54"/>
<keyword evidence="6 7" id="KW-0472">Membrane</keyword>
<comment type="caution">
    <text evidence="10">The sequence shown here is derived from an EMBL/GenBank/DDBJ whole genome shotgun (WGS) entry which is preliminary data.</text>
</comment>
<sequence>MNNWKLYIANRIHFDKSNRKKATPPAIRVAVAGVALGLAVMILSVAIVIGFKQEIRDKVVGFGSHIQITSFDSNMTYEKQPIQYTDSLGRVLMAHEGVAQVEPVGTKLGMLKTDSDFMGVVLKGVMPGYDWTFFQKYLVEGSLPVIQDSVTSNEVLVSQSIANKLHLHVGDKIYCYFVQEQVRARRFLITGIYRTDFSDYDNLLMIGDVQQVQRLNGWNPDQYSEIELLVNDFDQADNIAYDLYTQLIDRPDDYGTHYYPQSIRTLNPIFFGWLDLLDMNVWIILILMAAVSGFTMISGLLIIILERANMIGILKALGANNTSIREIFLYVSTFLVGKGMIWGNVIGITLCLIQQQFHIIKLNPEAYYVPYVPIELNPWYILWLNLGCLIISVLMLIAPSYIVALIRPAKSIKFE</sequence>
<evidence type="ECO:0000313" key="10">
    <source>
        <dbReference type="EMBL" id="HJG89009.1"/>
    </source>
</evidence>
<dbReference type="EMBL" id="DYUD01000018">
    <property type="protein sequence ID" value="HJG89009.1"/>
    <property type="molecule type" value="Genomic_DNA"/>
</dbReference>
<evidence type="ECO:0000256" key="7">
    <source>
        <dbReference type="SAM" id="Phobius"/>
    </source>
</evidence>
<feature type="domain" description="MacB-like periplasmic core" evidence="9">
    <location>
        <begin position="30"/>
        <end position="238"/>
    </location>
</feature>
<name>A0A921MR54_9BACT</name>
<evidence type="ECO:0000256" key="5">
    <source>
        <dbReference type="ARBA" id="ARBA00022989"/>
    </source>
</evidence>
<keyword evidence="5 7" id="KW-1133">Transmembrane helix</keyword>
<keyword evidence="3" id="KW-1003">Cell membrane</keyword>
<feature type="domain" description="ABC3 transporter permease C-terminal" evidence="8">
    <location>
        <begin position="282"/>
        <end position="403"/>
    </location>
</feature>
<dbReference type="Pfam" id="PF02687">
    <property type="entry name" value="FtsX"/>
    <property type="match status" value="1"/>
</dbReference>
<comment type="subcellular location">
    <subcellularLocation>
        <location evidence="1">Cell membrane</location>
        <topology evidence="1">Multi-pass membrane protein</topology>
    </subcellularLocation>
</comment>
<dbReference type="InterPro" id="IPR003838">
    <property type="entry name" value="ABC3_permease_C"/>
</dbReference>
<evidence type="ECO:0000259" key="8">
    <source>
        <dbReference type="Pfam" id="PF02687"/>
    </source>
</evidence>
<dbReference type="GO" id="GO:0098797">
    <property type="term" value="C:plasma membrane protein complex"/>
    <property type="evidence" value="ECO:0007669"/>
    <property type="project" value="TreeGrafter"/>
</dbReference>
<evidence type="ECO:0000259" key="9">
    <source>
        <dbReference type="Pfam" id="PF12704"/>
    </source>
</evidence>
<feature type="transmembrane region" description="Helical" evidence="7">
    <location>
        <begin position="380"/>
        <end position="406"/>
    </location>
</feature>
<dbReference type="GO" id="GO:0044874">
    <property type="term" value="P:lipoprotein localization to outer membrane"/>
    <property type="evidence" value="ECO:0007669"/>
    <property type="project" value="TreeGrafter"/>
</dbReference>
<dbReference type="InterPro" id="IPR051447">
    <property type="entry name" value="Lipoprotein-release_system"/>
</dbReference>
<protein>
    <submittedName>
        <fullName evidence="10">ABC transporter permease</fullName>
    </submittedName>
</protein>
<reference evidence="10" key="1">
    <citation type="journal article" date="2021" name="PeerJ">
        <title>Extensive microbial diversity within the chicken gut microbiome revealed by metagenomics and culture.</title>
        <authorList>
            <person name="Gilroy R."/>
            <person name="Ravi A."/>
            <person name="Getino M."/>
            <person name="Pursley I."/>
            <person name="Horton D.L."/>
            <person name="Alikhan N.F."/>
            <person name="Baker D."/>
            <person name="Gharbi K."/>
            <person name="Hall N."/>
            <person name="Watson M."/>
            <person name="Adriaenssens E.M."/>
            <person name="Foster-Nyarko E."/>
            <person name="Jarju S."/>
            <person name="Secka A."/>
            <person name="Antonio M."/>
            <person name="Oren A."/>
            <person name="Chaudhuri R.R."/>
            <person name="La Ragione R."/>
            <person name="Hildebrand F."/>
            <person name="Pallen M.J."/>
        </authorList>
    </citation>
    <scope>NUCLEOTIDE SEQUENCE</scope>
    <source>
        <strain evidence="10">CHK121-7720</strain>
    </source>
</reference>
<dbReference type="PANTHER" id="PTHR30489:SF0">
    <property type="entry name" value="LIPOPROTEIN-RELEASING SYSTEM TRANSMEMBRANE PROTEIN LOLE"/>
    <property type="match status" value="1"/>
</dbReference>
<dbReference type="InterPro" id="IPR025857">
    <property type="entry name" value="MacB_PCD"/>
</dbReference>
<evidence type="ECO:0000313" key="11">
    <source>
        <dbReference type="Proteomes" id="UP000757103"/>
    </source>
</evidence>
<evidence type="ECO:0000256" key="1">
    <source>
        <dbReference type="ARBA" id="ARBA00004651"/>
    </source>
</evidence>
<organism evidence="10 11">
    <name type="scientific">Barnesiella viscericola</name>
    <dbReference type="NCBI Taxonomy" id="397865"/>
    <lineage>
        <taxon>Bacteria</taxon>
        <taxon>Pseudomonadati</taxon>
        <taxon>Bacteroidota</taxon>
        <taxon>Bacteroidia</taxon>
        <taxon>Bacteroidales</taxon>
        <taxon>Barnesiellaceae</taxon>
        <taxon>Barnesiella</taxon>
    </lineage>
</organism>
<reference evidence="10" key="2">
    <citation type="submission" date="2021-09" db="EMBL/GenBank/DDBJ databases">
        <authorList>
            <person name="Gilroy R."/>
        </authorList>
    </citation>
    <scope>NUCLEOTIDE SEQUENCE</scope>
    <source>
        <strain evidence="10">CHK121-7720</strain>
    </source>
</reference>
<dbReference type="Pfam" id="PF12704">
    <property type="entry name" value="MacB_PCD"/>
    <property type="match status" value="1"/>
</dbReference>
<evidence type="ECO:0000256" key="4">
    <source>
        <dbReference type="ARBA" id="ARBA00022692"/>
    </source>
</evidence>